<dbReference type="Gene3D" id="1.20.120.450">
    <property type="entry name" value="dinb family like domain"/>
    <property type="match status" value="1"/>
</dbReference>
<gene>
    <name evidence="1" type="ORF">AVDCRST_MAG73-2437</name>
</gene>
<reference evidence="1" key="1">
    <citation type="submission" date="2020-02" db="EMBL/GenBank/DDBJ databases">
        <authorList>
            <person name="Meier V. D."/>
        </authorList>
    </citation>
    <scope>NUCLEOTIDE SEQUENCE</scope>
    <source>
        <strain evidence="1">AVDCRST_MAG73</strain>
    </source>
</reference>
<protein>
    <recommendedName>
        <fullName evidence="2">Mycothiol-dependent maleylpyruvate isomerase metal-binding domain-containing protein</fullName>
    </recommendedName>
</protein>
<organism evidence="1">
    <name type="scientific">uncultured Thermomicrobiales bacterium</name>
    <dbReference type="NCBI Taxonomy" id="1645740"/>
    <lineage>
        <taxon>Bacteria</taxon>
        <taxon>Pseudomonadati</taxon>
        <taxon>Thermomicrobiota</taxon>
        <taxon>Thermomicrobia</taxon>
        <taxon>Thermomicrobiales</taxon>
        <taxon>environmental samples</taxon>
    </lineage>
</organism>
<proteinExistence type="predicted"/>
<evidence type="ECO:0000313" key="1">
    <source>
        <dbReference type="EMBL" id="CAA9546226.1"/>
    </source>
</evidence>
<evidence type="ECO:0008006" key="2">
    <source>
        <dbReference type="Google" id="ProtNLM"/>
    </source>
</evidence>
<dbReference type="InterPro" id="IPR034660">
    <property type="entry name" value="DinB/YfiT-like"/>
</dbReference>
<dbReference type="Pfam" id="PF08020">
    <property type="entry name" value="DUF1706"/>
    <property type="match status" value="1"/>
</dbReference>
<dbReference type="InterPro" id="IPR012550">
    <property type="entry name" value="DUF1706"/>
</dbReference>
<dbReference type="SUPFAM" id="SSF109854">
    <property type="entry name" value="DinB/YfiT-like putative metalloenzymes"/>
    <property type="match status" value="1"/>
</dbReference>
<name>A0A6J4UEI4_9BACT</name>
<sequence length="194" mass="21126">MRPGAAGRWADDREGHDMDATVTTRDGLLAAIARERDAWEALVAEVGKDRFHEPGAMGAWTFKDVVGHLNGWRARTVDRLEAAARNAEPPPPAWPDTLSDEDDAGVDAINAWIYARNQERPVDELLAETRDQFDRMAAAVAAAPDEALLDPARYAWMGGRALGPGVLAGSFEHLHEEHEPGLRAWLSGGDAGDR</sequence>
<dbReference type="EMBL" id="CADCWE010000162">
    <property type="protein sequence ID" value="CAA9546226.1"/>
    <property type="molecule type" value="Genomic_DNA"/>
</dbReference>
<accession>A0A6J4UEI4</accession>
<dbReference type="AlphaFoldDB" id="A0A6J4UEI4"/>